<evidence type="ECO:0000256" key="1">
    <source>
        <dbReference type="ARBA" id="ARBA00022729"/>
    </source>
</evidence>
<dbReference type="InterPro" id="IPR011050">
    <property type="entry name" value="Pectin_lyase_fold/virulence"/>
</dbReference>
<dbReference type="SUPFAM" id="SSF51126">
    <property type="entry name" value="Pectin lyase-like"/>
    <property type="match status" value="1"/>
</dbReference>
<dbReference type="Proteomes" id="UP000299084">
    <property type="component" value="Unassembled WGS sequence"/>
</dbReference>
<dbReference type="PANTHER" id="PTHR46769">
    <property type="entry name" value="POLYCYSTIC KIDNEY AND HEPATIC DISEASE 1 (AUTOSOMAL RECESSIVE)-LIKE 1"/>
    <property type="match status" value="1"/>
</dbReference>
<comment type="caution">
    <text evidence="2">The sequence shown here is derived from an EMBL/GenBank/DDBJ whole genome shotgun (WGS) entry which is preliminary data.</text>
</comment>
<feature type="non-terminal residue" evidence="2">
    <location>
        <position position="1"/>
    </location>
</feature>
<evidence type="ECO:0000313" key="2">
    <source>
        <dbReference type="EMBL" id="KAB1261749.1"/>
    </source>
</evidence>
<gene>
    <name evidence="2" type="ORF">Cadr_000021723</name>
</gene>
<sequence>GASPEIRHILWEVIPGGENDWSEQGNVIRNNVIIDVSGAEGLSSPEMLAPSGIYIRDPTNVVEGNSVCAAGYGYFFHLVTNQTSRAPLLSFTRNSARSCTRCGLIVYPKFQPPWDPCAGPALFQNFTVWGSAGGAQGDGLLLRGGLPRYHGFKEPTAS</sequence>
<keyword evidence="1" id="KW-0732">Signal</keyword>
<dbReference type="EMBL" id="JWIN03000020">
    <property type="protein sequence ID" value="KAB1261749.1"/>
    <property type="molecule type" value="Genomic_DNA"/>
</dbReference>
<protein>
    <submittedName>
        <fullName evidence="2">Fibrocystin</fullName>
    </submittedName>
</protein>
<reference evidence="2 3" key="1">
    <citation type="journal article" date="2019" name="Mol. Ecol. Resour.">
        <title>Improving Illumina assemblies with Hi-C and long reads: an example with the North African dromedary.</title>
        <authorList>
            <person name="Elbers J.P."/>
            <person name="Rogers M.F."/>
            <person name="Perelman P.L."/>
            <person name="Proskuryakova A.A."/>
            <person name="Serdyukova N.A."/>
            <person name="Johnson W.E."/>
            <person name="Horin P."/>
            <person name="Corander J."/>
            <person name="Murphy D."/>
            <person name="Burger P.A."/>
        </authorList>
    </citation>
    <scope>NUCLEOTIDE SEQUENCE [LARGE SCALE GENOMIC DNA]</scope>
    <source>
        <strain evidence="2">Drom800</strain>
        <tissue evidence="2">Blood</tissue>
    </source>
</reference>
<dbReference type="InterPro" id="IPR052387">
    <property type="entry name" value="Fibrocystin"/>
</dbReference>
<evidence type="ECO:0000313" key="3">
    <source>
        <dbReference type="Proteomes" id="UP000299084"/>
    </source>
</evidence>
<accession>A0A5N4CSB3</accession>
<name>A0A5N4CSB3_CAMDR</name>
<keyword evidence="3" id="KW-1185">Reference proteome</keyword>
<dbReference type="PANTHER" id="PTHR46769:SF1">
    <property type="entry name" value="FIBROCYSTIN"/>
    <property type="match status" value="1"/>
</dbReference>
<organism evidence="2 3">
    <name type="scientific">Camelus dromedarius</name>
    <name type="common">Dromedary</name>
    <name type="synonym">Arabian camel</name>
    <dbReference type="NCBI Taxonomy" id="9838"/>
    <lineage>
        <taxon>Eukaryota</taxon>
        <taxon>Metazoa</taxon>
        <taxon>Chordata</taxon>
        <taxon>Craniata</taxon>
        <taxon>Vertebrata</taxon>
        <taxon>Euteleostomi</taxon>
        <taxon>Mammalia</taxon>
        <taxon>Eutheria</taxon>
        <taxon>Laurasiatheria</taxon>
        <taxon>Artiodactyla</taxon>
        <taxon>Tylopoda</taxon>
        <taxon>Camelidae</taxon>
        <taxon>Camelus</taxon>
    </lineage>
</organism>
<dbReference type="AlphaFoldDB" id="A0A5N4CSB3"/>
<proteinExistence type="predicted"/>